<sequence length="162" mass="18159">MITIFRTTLIGIFRDIHMLFWTIAFPLALLAGLGIYFDNPASSERLLAGVLTMNVLFGATMVTAFYVMAHRDGRCHSCRRIGRPGMGAARHPGRIHRALHDHRDIDLPLECRAGRVEAEAAHARDVQLAHVFRRGRGDLGLGRRMVRRSSIREAQAGRLQHA</sequence>
<keyword evidence="3" id="KW-1185">Reference proteome</keyword>
<comment type="caution">
    <text evidence="2">The sequence shown here is derived from an EMBL/GenBank/DDBJ whole genome shotgun (WGS) entry which is preliminary data.</text>
</comment>
<dbReference type="STRING" id="1131935.PDENDC454_27473"/>
<gene>
    <name evidence="2" type="ORF">PDENDC454_27473</name>
</gene>
<keyword evidence="1" id="KW-0472">Membrane</keyword>
<name>H3SPI4_9BACL</name>
<keyword evidence="1" id="KW-1133">Transmembrane helix</keyword>
<organism evidence="2 3">
    <name type="scientific">Paenibacillus dendritiformis C454</name>
    <dbReference type="NCBI Taxonomy" id="1131935"/>
    <lineage>
        <taxon>Bacteria</taxon>
        <taxon>Bacillati</taxon>
        <taxon>Bacillota</taxon>
        <taxon>Bacilli</taxon>
        <taxon>Bacillales</taxon>
        <taxon>Paenibacillaceae</taxon>
        <taxon>Paenibacillus</taxon>
    </lineage>
</organism>
<dbReference type="EMBL" id="AHKH01000184">
    <property type="protein sequence ID" value="EHQ59025.1"/>
    <property type="molecule type" value="Genomic_DNA"/>
</dbReference>
<feature type="transmembrane region" description="Helical" evidence="1">
    <location>
        <begin position="16"/>
        <end position="37"/>
    </location>
</feature>
<dbReference type="Proteomes" id="UP000003900">
    <property type="component" value="Unassembled WGS sequence"/>
</dbReference>
<proteinExistence type="predicted"/>
<feature type="transmembrane region" description="Helical" evidence="1">
    <location>
        <begin position="49"/>
        <end position="69"/>
    </location>
</feature>
<dbReference type="AlphaFoldDB" id="H3SPI4"/>
<evidence type="ECO:0000313" key="2">
    <source>
        <dbReference type="EMBL" id="EHQ59025.1"/>
    </source>
</evidence>
<evidence type="ECO:0000313" key="3">
    <source>
        <dbReference type="Proteomes" id="UP000003900"/>
    </source>
</evidence>
<dbReference type="RefSeq" id="WP_006679959.1">
    <property type="nucleotide sequence ID" value="NZ_AHKH01000184.1"/>
</dbReference>
<evidence type="ECO:0000256" key="1">
    <source>
        <dbReference type="SAM" id="Phobius"/>
    </source>
</evidence>
<keyword evidence="1" id="KW-0812">Transmembrane</keyword>
<reference evidence="2 3" key="1">
    <citation type="journal article" date="2012" name="J. Bacteriol.">
        <title>Genome Sequence of the Pattern-Forming Social Bacterium Paenibacillus dendritiformis C454 Chiral Morphotype.</title>
        <authorList>
            <person name="Sirota-Madi A."/>
            <person name="Olender T."/>
            <person name="Helman Y."/>
            <person name="Brainis I."/>
            <person name="Finkelshtein A."/>
            <person name="Roth D."/>
            <person name="Hagai E."/>
            <person name="Leshkowitz D."/>
            <person name="Brodsky L."/>
            <person name="Galatenko V."/>
            <person name="Nikolaev V."/>
            <person name="Gutnick D.L."/>
            <person name="Lancet D."/>
            <person name="Ben-Jacob E."/>
        </authorList>
    </citation>
    <scope>NUCLEOTIDE SEQUENCE [LARGE SCALE GENOMIC DNA]</scope>
    <source>
        <strain evidence="2 3">C454</strain>
    </source>
</reference>
<protein>
    <submittedName>
        <fullName evidence="2">ABC-2 type transporter</fullName>
    </submittedName>
</protein>
<dbReference type="OrthoDB" id="9774758at2"/>
<accession>H3SPI4</accession>